<proteinExistence type="predicted"/>
<sequence length="329" mass="38054">MRCDPFNFGLEDALKSKGVLKRMSLVKKEFLDRVNKSEKEKWVSLMEELGFELLKIDSVSATKKELVWINEKIRFGKARSFLFEKFDSEPNKTKKLLLNEQNEEQKLLKVQNYLKLSFNTHFFGSDQVRVYKKGESSFVLDKSVASWRLICAKSGKFPENVFSFSNLPNCENLCENEKKSCNATKIPKKQQISEPTKKFDPKNLVITRSSFKNDFRCGHSNYDKTSESFFCWREFQLITNDFQVLCGNQFKWQSVPNADIPDNAIIVGGGDMNKVTFPARVFKDDRFFVGEVCPGDIGDERENSALKCRFYNGMASFSSEFEVLVFEKD</sequence>
<organism evidence="1 2">
    <name type="scientific">Bonamia ostreae</name>
    <dbReference type="NCBI Taxonomy" id="126728"/>
    <lineage>
        <taxon>Eukaryota</taxon>
        <taxon>Sar</taxon>
        <taxon>Rhizaria</taxon>
        <taxon>Endomyxa</taxon>
        <taxon>Ascetosporea</taxon>
        <taxon>Haplosporida</taxon>
        <taxon>Bonamia</taxon>
    </lineage>
</organism>
<keyword evidence="2" id="KW-1185">Reference proteome</keyword>
<dbReference type="Pfam" id="PF11901">
    <property type="entry name" value="DM9"/>
    <property type="match status" value="1"/>
</dbReference>
<gene>
    <name evidence="1" type="ORF">MHBO_003043</name>
</gene>
<protein>
    <recommendedName>
        <fullName evidence="3">TLDc domain-containing protein</fullName>
    </recommendedName>
</protein>
<name>A0ABV2AQ98_9EUKA</name>
<evidence type="ECO:0000313" key="1">
    <source>
        <dbReference type="EMBL" id="MES1921517.1"/>
    </source>
</evidence>
<evidence type="ECO:0008006" key="3">
    <source>
        <dbReference type="Google" id="ProtNLM"/>
    </source>
</evidence>
<dbReference type="Proteomes" id="UP001439008">
    <property type="component" value="Unassembled WGS sequence"/>
</dbReference>
<dbReference type="PANTHER" id="PTHR31649:SF1">
    <property type="entry name" value="FARNESOIC ACID O-METHYL TRANSFERASE DOMAIN-CONTAINING PROTEIN"/>
    <property type="match status" value="1"/>
</dbReference>
<evidence type="ECO:0000313" key="2">
    <source>
        <dbReference type="Proteomes" id="UP001439008"/>
    </source>
</evidence>
<accession>A0ABV2AQ98</accession>
<dbReference type="EMBL" id="JBDODL010001435">
    <property type="protein sequence ID" value="MES1921517.1"/>
    <property type="molecule type" value="Genomic_DNA"/>
</dbReference>
<reference evidence="1 2" key="1">
    <citation type="journal article" date="2024" name="BMC Biol.">
        <title>Comparative genomics of Ascetosporea gives new insight into the evolutionary basis for animal parasitism in Rhizaria.</title>
        <authorList>
            <person name="Hiltunen Thoren M."/>
            <person name="Onut-Brannstrom I."/>
            <person name="Alfjorden A."/>
            <person name="Peckova H."/>
            <person name="Swords F."/>
            <person name="Hooper C."/>
            <person name="Holzer A.S."/>
            <person name="Bass D."/>
            <person name="Burki F."/>
        </authorList>
    </citation>
    <scope>NUCLEOTIDE SEQUENCE [LARGE SCALE GENOMIC DNA]</scope>
    <source>
        <strain evidence="1">20-A016</strain>
    </source>
</reference>
<dbReference type="PANTHER" id="PTHR31649">
    <property type="entry name" value="AGAP009604-PA"/>
    <property type="match status" value="1"/>
</dbReference>
<dbReference type="InterPro" id="IPR006616">
    <property type="entry name" value="DM9_repeat"/>
</dbReference>
<comment type="caution">
    <text evidence="1">The sequence shown here is derived from an EMBL/GenBank/DDBJ whole genome shotgun (WGS) entry which is preliminary data.</text>
</comment>